<accession>A0A919YGB3</accession>
<proteinExistence type="inferred from homology"/>
<protein>
    <submittedName>
        <fullName evidence="7">Oxidoreductase</fullName>
    </submittedName>
</protein>
<dbReference type="AlphaFoldDB" id="A0A919YGB3"/>
<dbReference type="GO" id="GO:0046872">
    <property type="term" value="F:metal ion binding"/>
    <property type="evidence" value="ECO:0007669"/>
    <property type="project" value="UniProtKB-KW"/>
</dbReference>
<keyword evidence="3" id="KW-0479">Metal-binding</keyword>
<dbReference type="PANTHER" id="PTHR43350">
    <property type="entry name" value="NAD-DEPENDENT ALCOHOL DEHYDROGENASE"/>
    <property type="match status" value="1"/>
</dbReference>
<dbReference type="Pfam" id="PF22725">
    <property type="entry name" value="GFO_IDH_MocA_C3"/>
    <property type="match status" value="1"/>
</dbReference>
<dbReference type="Proteomes" id="UP000682811">
    <property type="component" value="Unassembled WGS sequence"/>
</dbReference>
<dbReference type="Gene3D" id="3.90.180.10">
    <property type="entry name" value="Medium-chain alcohol dehydrogenases, catalytic domain"/>
    <property type="match status" value="2"/>
</dbReference>
<evidence type="ECO:0000256" key="3">
    <source>
        <dbReference type="ARBA" id="ARBA00022723"/>
    </source>
</evidence>
<evidence type="ECO:0000259" key="6">
    <source>
        <dbReference type="SMART" id="SM00829"/>
    </source>
</evidence>
<dbReference type="GO" id="GO:0016491">
    <property type="term" value="F:oxidoreductase activity"/>
    <property type="evidence" value="ECO:0007669"/>
    <property type="project" value="UniProtKB-KW"/>
</dbReference>
<evidence type="ECO:0000256" key="4">
    <source>
        <dbReference type="ARBA" id="ARBA00022833"/>
    </source>
</evidence>
<dbReference type="CDD" id="cd08255">
    <property type="entry name" value="2-desacetyl-2-hydroxyethyl_bacteriochlorophyllide_like"/>
    <property type="match status" value="1"/>
</dbReference>
<dbReference type="InterPro" id="IPR011032">
    <property type="entry name" value="GroES-like_sf"/>
</dbReference>
<dbReference type="SUPFAM" id="SSF50129">
    <property type="entry name" value="GroES-like"/>
    <property type="match status" value="1"/>
</dbReference>
<comment type="similarity">
    <text evidence="2">Belongs to the zinc-containing alcohol dehydrogenase family.</text>
</comment>
<comment type="caution">
    <text evidence="7">The sequence shown here is derived from an EMBL/GenBank/DDBJ whole genome shotgun (WGS) entry which is preliminary data.</text>
</comment>
<dbReference type="InterPro" id="IPR036291">
    <property type="entry name" value="NAD(P)-bd_dom_sf"/>
</dbReference>
<dbReference type="InterPro" id="IPR020843">
    <property type="entry name" value="ER"/>
</dbReference>
<keyword evidence="4" id="KW-0862">Zinc</keyword>
<name>A0A919YGB3_9BACL</name>
<dbReference type="Gene3D" id="3.30.360.10">
    <property type="entry name" value="Dihydrodipicolinate Reductase, domain 2"/>
    <property type="match status" value="1"/>
</dbReference>
<dbReference type="InterPro" id="IPR000683">
    <property type="entry name" value="Gfo/Idh/MocA-like_OxRdtase_N"/>
</dbReference>
<dbReference type="Pfam" id="PF01408">
    <property type="entry name" value="GFO_IDH_MocA"/>
    <property type="match status" value="1"/>
</dbReference>
<dbReference type="SMART" id="SM00829">
    <property type="entry name" value="PKS_ER"/>
    <property type="match status" value="1"/>
</dbReference>
<dbReference type="SUPFAM" id="SSF51735">
    <property type="entry name" value="NAD(P)-binding Rossmann-fold domains"/>
    <property type="match status" value="2"/>
</dbReference>
<evidence type="ECO:0000313" key="8">
    <source>
        <dbReference type="Proteomes" id="UP000682811"/>
    </source>
</evidence>
<dbReference type="Pfam" id="PF00107">
    <property type="entry name" value="ADH_zinc_N"/>
    <property type="match status" value="1"/>
</dbReference>
<dbReference type="InterPro" id="IPR055170">
    <property type="entry name" value="GFO_IDH_MocA-like_dom"/>
</dbReference>
<dbReference type="Gene3D" id="3.40.50.720">
    <property type="entry name" value="NAD(P)-binding Rossmann-like Domain"/>
    <property type="match status" value="2"/>
</dbReference>
<dbReference type="SUPFAM" id="SSF55347">
    <property type="entry name" value="Glyceraldehyde-3-phosphate dehydrogenase-like, C-terminal domain"/>
    <property type="match status" value="1"/>
</dbReference>
<evidence type="ECO:0000256" key="5">
    <source>
        <dbReference type="ARBA" id="ARBA00023002"/>
    </source>
</evidence>
<comment type="cofactor">
    <cofactor evidence="1">
        <name>Zn(2+)</name>
        <dbReference type="ChEBI" id="CHEBI:29105"/>
    </cofactor>
</comment>
<keyword evidence="5" id="KW-0560">Oxidoreductase</keyword>
<evidence type="ECO:0000256" key="2">
    <source>
        <dbReference type="ARBA" id="ARBA00008072"/>
    </source>
</evidence>
<feature type="domain" description="Enoyl reductase (ER)" evidence="6">
    <location>
        <begin position="42"/>
        <end position="367"/>
    </location>
</feature>
<dbReference type="InterPro" id="IPR013149">
    <property type="entry name" value="ADH-like_C"/>
</dbReference>
<keyword evidence="8" id="KW-1185">Reference proteome</keyword>
<sequence>MNQVIIRQGSAVVEQIPAPEIREGTVLVQVDHSCISIGTEISGLQTSGVPLWKRAVQQPDKVRKLMQIAAAQGLSHTRNMLKVKMGSGQPSGYSAAGTVIEVGAGITDLKAGDRVACAGAQFAHHAEIIRVPRNLVTPVPEGLEMAEASTVTLGAIAMQGLRRAAPTLGETFVVIGLGILGQLTAQLLKANGCRVIGTDLDKDRIALAQRLGMDLAIWPGEDSSAQAALRLTDGLGADGVIITAAAKSSTILAEAFRMTRKKGRVVVVGDVGLEINRSDIYEKELDFYISTSYGPGRYDRNYEEKGQDYPLGYVRWTENRNMREYLRLVAEGKIRLEPMISRVFPVSEAAEAYAFIQHAEAKPMMVLLSYPQTAVISGDRHKVTTNPQLSARVGMEHKVRIGLIGAGEFAKAMHLPNINALSGMFQLQAVMSQTGHNAAETAKQFGAVYAATSYRLLLEDPEVDAVLIATRHDTHASIVLEALEAGKHVFVEKPLALTRPELEDIEKFYADLPDGKSAPVLVTGFNRRFSPYAAKIKEITERRSNPMILNYRMNAGYLPLDHWTQTEEGGGRNRGECCHIYDLFTYLTGSRVQRIHVSHIDPATKHYTHTDNFVATMEFGDGSVATVTYTALGSKSYPKEQMDIYVDGKNIFLDDYRRLLIAGSKAKGLETKISSKGQRETLERFGEAVQGRTEWPIPLWQQIQASEIALEVERSLTKGMMNP</sequence>
<evidence type="ECO:0000313" key="7">
    <source>
        <dbReference type="EMBL" id="GIO49118.1"/>
    </source>
</evidence>
<reference evidence="7 8" key="1">
    <citation type="submission" date="2021-03" db="EMBL/GenBank/DDBJ databases">
        <title>Antimicrobial resistance genes in bacteria isolated from Japanese honey, and their potential for conferring macrolide and lincosamide resistance in the American foulbrood pathogen Paenibacillus larvae.</title>
        <authorList>
            <person name="Okamoto M."/>
            <person name="Kumagai M."/>
            <person name="Kanamori H."/>
            <person name="Takamatsu D."/>
        </authorList>
    </citation>
    <scope>NUCLEOTIDE SEQUENCE [LARGE SCALE GENOMIC DNA]</scope>
    <source>
        <strain evidence="7 8">J34TS1</strain>
    </source>
</reference>
<evidence type="ECO:0000256" key="1">
    <source>
        <dbReference type="ARBA" id="ARBA00001947"/>
    </source>
</evidence>
<organism evidence="7 8">
    <name type="scientific">Paenibacillus azoreducens</name>
    <dbReference type="NCBI Taxonomy" id="116718"/>
    <lineage>
        <taxon>Bacteria</taxon>
        <taxon>Bacillati</taxon>
        <taxon>Bacillota</taxon>
        <taxon>Bacilli</taxon>
        <taxon>Bacillales</taxon>
        <taxon>Paenibacillaceae</taxon>
        <taxon>Paenibacillus</taxon>
    </lineage>
</organism>
<dbReference type="RefSeq" id="WP_212979681.1">
    <property type="nucleotide sequence ID" value="NZ_AP025343.1"/>
</dbReference>
<dbReference type="PANTHER" id="PTHR43350:SF19">
    <property type="entry name" value="D-GULOSIDE 3-DEHYDROGENASE"/>
    <property type="match status" value="1"/>
</dbReference>
<dbReference type="EMBL" id="BORT01000019">
    <property type="protein sequence ID" value="GIO49118.1"/>
    <property type="molecule type" value="Genomic_DNA"/>
</dbReference>
<gene>
    <name evidence="7" type="ORF">J34TS1_38830</name>
</gene>
<dbReference type="GO" id="GO:0000166">
    <property type="term" value="F:nucleotide binding"/>
    <property type="evidence" value="ECO:0007669"/>
    <property type="project" value="InterPro"/>
</dbReference>